<name>A0A926KVS0_9BACL</name>
<dbReference type="InterPro" id="IPR013783">
    <property type="entry name" value="Ig-like_fold"/>
</dbReference>
<dbReference type="RefSeq" id="WP_188176624.1">
    <property type="nucleotide sequence ID" value="NZ_JACVVD010000008.1"/>
</dbReference>
<dbReference type="InterPro" id="IPR041624">
    <property type="entry name" value="RGI_lyase"/>
</dbReference>
<dbReference type="Gene3D" id="2.60.40.10">
    <property type="entry name" value="Immunoglobulins"/>
    <property type="match status" value="1"/>
</dbReference>
<dbReference type="Pfam" id="PF21348">
    <property type="entry name" value="RGL11_C"/>
    <property type="match status" value="1"/>
</dbReference>
<protein>
    <submittedName>
        <fullName evidence="5">Cadherin-like beta sandwich domain-containing protein</fullName>
    </submittedName>
</protein>
<dbReference type="SUPFAM" id="SSF63446">
    <property type="entry name" value="Type I dockerin domain"/>
    <property type="match status" value="1"/>
</dbReference>
<accession>A0A926KVS0</accession>
<dbReference type="InterPro" id="IPR025883">
    <property type="entry name" value="Cadherin-like_domain"/>
</dbReference>
<feature type="signal peptide" evidence="1">
    <location>
        <begin position="1"/>
        <end position="36"/>
    </location>
</feature>
<evidence type="ECO:0000259" key="3">
    <source>
        <dbReference type="Pfam" id="PF18370"/>
    </source>
</evidence>
<dbReference type="SUPFAM" id="SSF69318">
    <property type="entry name" value="Integrin alpha N-terminal domain"/>
    <property type="match status" value="1"/>
</dbReference>
<feature type="domain" description="Rhamnogalacturonan lyase family 11 C-terminal" evidence="4">
    <location>
        <begin position="518"/>
        <end position="1024"/>
    </location>
</feature>
<dbReference type="InterPro" id="IPR002105">
    <property type="entry name" value="Dockerin_1_rpt"/>
</dbReference>
<evidence type="ECO:0000259" key="4">
    <source>
        <dbReference type="Pfam" id="PF21348"/>
    </source>
</evidence>
<organism evidence="5 6">
    <name type="scientific">Paenibacillus sedimenti</name>
    <dbReference type="NCBI Taxonomy" id="2770274"/>
    <lineage>
        <taxon>Bacteria</taxon>
        <taxon>Bacillati</taxon>
        <taxon>Bacillota</taxon>
        <taxon>Bacilli</taxon>
        <taxon>Bacillales</taxon>
        <taxon>Paenibacillaceae</taxon>
        <taxon>Paenibacillus</taxon>
    </lineage>
</organism>
<dbReference type="Gene3D" id="1.10.1330.10">
    <property type="entry name" value="Dockerin domain"/>
    <property type="match status" value="1"/>
</dbReference>
<dbReference type="EMBL" id="JACVVD010000008">
    <property type="protein sequence ID" value="MBD0382850.1"/>
    <property type="molecule type" value="Genomic_DNA"/>
</dbReference>
<comment type="caution">
    <text evidence="5">The sequence shown here is derived from an EMBL/GenBank/DDBJ whole genome shotgun (WGS) entry which is preliminary data.</text>
</comment>
<dbReference type="Proteomes" id="UP000650466">
    <property type="component" value="Unassembled WGS sequence"/>
</dbReference>
<dbReference type="InterPro" id="IPR028994">
    <property type="entry name" value="Integrin_alpha_N"/>
</dbReference>
<dbReference type="Pfam" id="PF12733">
    <property type="entry name" value="Cadherin-like"/>
    <property type="match status" value="1"/>
</dbReference>
<dbReference type="GO" id="GO:0000272">
    <property type="term" value="P:polysaccharide catabolic process"/>
    <property type="evidence" value="ECO:0007669"/>
    <property type="project" value="InterPro"/>
</dbReference>
<keyword evidence="6" id="KW-1185">Reference proteome</keyword>
<dbReference type="Gene3D" id="1.20.1270.90">
    <property type="entry name" value="AF1782-like"/>
    <property type="match status" value="1"/>
</dbReference>
<keyword evidence="1" id="KW-0732">Signal</keyword>
<evidence type="ECO:0000313" key="6">
    <source>
        <dbReference type="Proteomes" id="UP000650466"/>
    </source>
</evidence>
<dbReference type="PANTHER" id="PTHR43118:SF1">
    <property type="entry name" value="RHAMNOGALACTURONAN LYASE (EUROFUNG)"/>
    <property type="match status" value="1"/>
</dbReference>
<evidence type="ECO:0000259" key="2">
    <source>
        <dbReference type="Pfam" id="PF12733"/>
    </source>
</evidence>
<dbReference type="InterPro" id="IPR036439">
    <property type="entry name" value="Dockerin_dom_sf"/>
</dbReference>
<evidence type="ECO:0000256" key="1">
    <source>
        <dbReference type="SAM" id="SignalP"/>
    </source>
</evidence>
<feature type="chain" id="PRO_5037404223" evidence="1">
    <location>
        <begin position="37"/>
        <end position="1169"/>
    </location>
</feature>
<proteinExistence type="predicted"/>
<dbReference type="CDD" id="cd10318">
    <property type="entry name" value="RGL11"/>
    <property type="match status" value="1"/>
</dbReference>
<evidence type="ECO:0000313" key="5">
    <source>
        <dbReference type="EMBL" id="MBD0382850.1"/>
    </source>
</evidence>
<feature type="domain" description="Rhamnogalacturonan I lyase beta-sheet" evidence="3">
    <location>
        <begin position="429"/>
        <end position="514"/>
    </location>
</feature>
<dbReference type="GO" id="GO:0004553">
    <property type="term" value="F:hydrolase activity, hydrolyzing O-glycosyl compounds"/>
    <property type="evidence" value="ECO:0007669"/>
    <property type="project" value="InterPro"/>
</dbReference>
<dbReference type="PANTHER" id="PTHR43118">
    <property type="entry name" value="RHAMNOGALACTURONAN LYASE (EUROFUNG)"/>
    <property type="match status" value="1"/>
</dbReference>
<sequence>MRYFEKMKSKAPVSKFLLFVWILSMLLPLYAVPVSAADTTLISDDFTGYPPGPIVIGSGNTWTKEGTAPAVNVVQDTVTGRTYAAISHDATGSSYFGQRFAAQNGGLILEFDVNLPTAKGGTLWVMDGKVNATNAAVLRYQLDAGVIKRHNGTAQINYDTTHWYRFKIIFNTPQRKYTTHITDLNTGSSVVWPDTFYSDRARISSFGFFVNPGGGKINLTNVRVTAMDLALSQLQLVSGSFNPQLNPPFDPKIDQYTVEVPYSVNAVSVTPVASNPDGVSMKVGDTGVASGSPVNVKLEGSTSTFGVSVASSVYTDVARTYKVTVNKLEKSPNLNYVTAEAGDSKVLIGWEETIDPSYKAANIYLVNADQSLTLVDTVQKGTYISTITGLANGTPYTFMVKGVYEYEGEALMESSGIAVSATPVSLPPRQMESLNRGLVAVQTDNGVYLGWRMLGTDPESVSFNLYRNGLLVNSAPITGSTNYLDSEGTADSKYFVRPVAGGVQQRRSETVHVWGTNYLSIPIHKPADGITPSGDPYSYRANDASVGDLDGDGEYEIVLKLDPTNARDNSQAGYTGNTYFDAYKQDGTFLWRIDMGKNIRSGAHYLHPMVYDLDGDGKAELAVRTADGTIDGTGAVIGDAHVDYRNSAGYVLSGPEFFTIFDGATGKALATAAYDPPRGNVADWGDNYGNRVDRFGAAIAYLDGKRPSVVMQRGYYTRMVFAAYNWRDGQLTKLWTFDSRTPGNESYAGQGNHQLSVADVDADGRDEIITGAAAIDDNGTGLWNSRLGHGDAMHLSDLDPNRLGLELFAVQEDTSAKYSSDMKDARTGRVIWGQPQIGIDVGRGLSADIDPRHIGAEAWSIDGAWNSTTGGLYSAQGTKISNQIPSSNFAVWWDGDLSRELFDHDWLGDTIRVGIPKIDKWNYETNRLENIVTLSGTYSNNDTKGNPTLQADIRGDWREEVIVRTEDSSELRIYTSTHLTNHRIHTLMHDPVYRLAIAWQNTGYNQPPHTGFYLGNGMTAPEKPKIYTVGSDKTVLNELIHTAQALYQAATEGLGAGTYYPGSKARLLEVLLAAQAVASNPSVSQETVDDTAEHLNQALQSFQAATGDVNGDMTVNGLDVSFVATHKGSDSSSANWIDIRHADINADGHIDNEDHKIVVKKNSSSGGKK</sequence>
<dbReference type="Pfam" id="PF00404">
    <property type="entry name" value="Dockerin_1"/>
    <property type="match status" value="1"/>
</dbReference>
<dbReference type="InterPro" id="IPR049366">
    <property type="entry name" value="RGL11_C"/>
</dbReference>
<dbReference type="Pfam" id="PF18370">
    <property type="entry name" value="RGI_lyase"/>
    <property type="match status" value="1"/>
</dbReference>
<gene>
    <name evidence="5" type="ORF">ICC18_22280</name>
</gene>
<feature type="domain" description="Cadherin-like beta-sandwich-like" evidence="2">
    <location>
        <begin position="244"/>
        <end position="327"/>
    </location>
</feature>
<dbReference type="AlphaFoldDB" id="A0A926KVS0"/>
<reference evidence="5" key="1">
    <citation type="submission" date="2020-09" db="EMBL/GenBank/DDBJ databases">
        <title>Draft Genome Sequence of Paenibacillus sp. WST5.</title>
        <authorList>
            <person name="Bao Z."/>
        </authorList>
    </citation>
    <scope>NUCLEOTIDE SEQUENCE</scope>
    <source>
        <strain evidence="5">WST5</strain>
    </source>
</reference>
<dbReference type="InterPro" id="IPR034641">
    <property type="entry name" value="RGL11"/>
</dbReference>